<gene>
    <name evidence="3" type="ORF">TEA_025446</name>
</gene>
<keyword evidence="1" id="KW-0106">Calcium</keyword>
<dbReference type="InterPro" id="IPR018247">
    <property type="entry name" value="EF_Hand_1_Ca_BS"/>
</dbReference>
<name>A0A4S4DDI2_CAMSN</name>
<evidence type="ECO:0000313" key="4">
    <source>
        <dbReference type="Proteomes" id="UP000306102"/>
    </source>
</evidence>
<feature type="domain" description="EF-hand" evidence="2">
    <location>
        <begin position="39"/>
        <end position="74"/>
    </location>
</feature>
<evidence type="ECO:0000256" key="1">
    <source>
        <dbReference type="ARBA" id="ARBA00022837"/>
    </source>
</evidence>
<evidence type="ECO:0000313" key="3">
    <source>
        <dbReference type="EMBL" id="THG00698.1"/>
    </source>
</evidence>
<dbReference type="SMART" id="SM00054">
    <property type="entry name" value="EFh"/>
    <property type="match status" value="2"/>
</dbReference>
<dbReference type="SUPFAM" id="SSF47473">
    <property type="entry name" value="EF-hand"/>
    <property type="match status" value="1"/>
</dbReference>
<dbReference type="EMBL" id="SDRB02011614">
    <property type="protein sequence ID" value="THG00698.1"/>
    <property type="molecule type" value="Genomic_DNA"/>
</dbReference>
<dbReference type="CDD" id="cd00051">
    <property type="entry name" value="EFh"/>
    <property type="match status" value="1"/>
</dbReference>
<dbReference type="STRING" id="542762.A0A4S4DDI2"/>
<organism evidence="3 4">
    <name type="scientific">Camellia sinensis var. sinensis</name>
    <name type="common">China tea</name>
    <dbReference type="NCBI Taxonomy" id="542762"/>
    <lineage>
        <taxon>Eukaryota</taxon>
        <taxon>Viridiplantae</taxon>
        <taxon>Streptophyta</taxon>
        <taxon>Embryophyta</taxon>
        <taxon>Tracheophyta</taxon>
        <taxon>Spermatophyta</taxon>
        <taxon>Magnoliopsida</taxon>
        <taxon>eudicotyledons</taxon>
        <taxon>Gunneridae</taxon>
        <taxon>Pentapetalae</taxon>
        <taxon>asterids</taxon>
        <taxon>Ericales</taxon>
        <taxon>Theaceae</taxon>
        <taxon>Camellia</taxon>
    </lineage>
</organism>
<proteinExistence type="predicted"/>
<dbReference type="InterPro" id="IPR011992">
    <property type="entry name" value="EF-hand-dom_pair"/>
</dbReference>
<accession>A0A4S4DDI2</accession>
<keyword evidence="4" id="KW-1185">Reference proteome</keyword>
<dbReference type="GO" id="GO:0005509">
    <property type="term" value="F:calcium ion binding"/>
    <property type="evidence" value="ECO:0007669"/>
    <property type="project" value="InterPro"/>
</dbReference>
<dbReference type="InterPro" id="IPR002048">
    <property type="entry name" value="EF_hand_dom"/>
</dbReference>
<dbReference type="PROSITE" id="PS50222">
    <property type="entry name" value="EF_HAND_2"/>
    <property type="match status" value="2"/>
</dbReference>
<reference evidence="3 4" key="1">
    <citation type="journal article" date="2018" name="Proc. Natl. Acad. Sci. U.S.A.">
        <title>Draft genome sequence of Camellia sinensis var. sinensis provides insights into the evolution of the tea genome and tea quality.</title>
        <authorList>
            <person name="Wei C."/>
            <person name="Yang H."/>
            <person name="Wang S."/>
            <person name="Zhao J."/>
            <person name="Liu C."/>
            <person name="Gao L."/>
            <person name="Xia E."/>
            <person name="Lu Y."/>
            <person name="Tai Y."/>
            <person name="She G."/>
            <person name="Sun J."/>
            <person name="Cao H."/>
            <person name="Tong W."/>
            <person name="Gao Q."/>
            <person name="Li Y."/>
            <person name="Deng W."/>
            <person name="Jiang X."/>
            <person name="Wang W."/>
            <person name="Chen Q."/>
            <person name="Zhang S."/>
            <person name="Li H."/>
            <person name="Wu J."/>
            <person name="Wang P."/>
            <person name="Li P."/>
            <person name="Shi C."/>
            <person name="Zheng F."/>
            <person name="Jian J."/>
            <person name="Huang B."/>
            <person name="Shan D."/>
            <person name="Shi M."/>
            <person name="Fang C."/>
            <person name="Yue Y."/>
            <person name="Li F."/>
            <person name="Li D."/>
            <person name="Wei S."/>
            <person name="Han B."/>
            <person name="Jiang C."/>
            <person name="Yin Y."/>
            <person name="Xia T."/>
            <person name="Zhang Z."/>
            <person name="Bennetzen J.L."/>
            <person name="Zhao S."/>
            <person name="Wan X."/>
        </authorList>
    </citation>
    <scope>NUCLEOTIDE SEQUENCE [LARGE SCALE GENOMIC DNA]</scope>
    <source>
        <strain evidence="4">cv. Shuchazao</strain>
        <tissue evidence="3">Leaf</tissue>
    </source>
</reference>
<dbReference type="Pfam" id="PF13499">
    <property type="entry name" value="EF-hand_7"/>
    <property type="match status" value="1"/>
</dbReference>
<evidence type="ECO:0000259" key="2">
    <source>
        <dbReference type="PROSITE" id="PS50222"/>
    </source>
</evidence>
<dbReference type="AlphaFoldDB" id="A0A4S4DDI2"/>
<sequence>MLFICLLITFIKNEFDTNGNGKISMTELVSVMKALQSNTSEDEVKRMIEELNTDLNGFINLKEFCKSDLGFNLYLAAKEKDQTTPIATAAVELVVQLSNNDVRASCNRDYKPGKVRRDPPSYSCSNRFSDNLGNIELGVLFQAMLELDASFVHVYFSAKLVFSTLTCNALANCQCCGSGCSPVALVSFNCLADLTS</sequence>
<protein>
    <recommendedName>
        <fullName evidence="2">EF-hand domain-containing protein</fullName>
    </recommendedName>
</protein>
<comment type="caution">
    <text evidence="3">The sequence shown here is derived from an EMBL/GenBank/DDBJ whole genome shotgun (WGS) entry which is preliminary data.</text>
</comment>
<dbReference type="PROSITE" id="PS00018">
    <property type="entry name" value="EF_HAND_1"/>
    <property type="match status" value="1"/>
</dbReference>
<feature type="domain" description="EF-hand" evidence="2">
    <location>
        <begin position="13"/>
        <end position="38"/>
    </location>
</feature>
<dbReference type="Gene3D" id="1.10.238.10">
    <property type="entry name" value="EF-hand"/>
    <property type="match status" value="1"/>
</dbReference>
<dbReference type="Proteomes" id="UP000306102">
    <property type="component" value="Unassembled WGS sequence"/>
</dbReference>